<protein>
    <recommendedName>
        <fullName evidence="1">Glycosyltransferase 61 catalytic domain-containing protein</fullName>
    </recommendedName>
</protein>
<keyword evidence="3" id="KW-1185">Reference proteome</keyword>
<dbReference type="KEGG" id="hhg:XM38_030580"/>
<dbReference type="Pfam" id="PF04577">
    <property type="entry name" value="Glyco_transf_61"/>
    <property type="match status" value="1"/>
</dbReference>
<name>A0A1Z3HP56_9CYAN</name>
<proteinExistence type="predicted"/>
<dbReference type="Proteomes" id="UP000191901">
    <property type="component" value="Chromosome"/>
</dbReference>
<evidence type="ECO:0000313" key="2">
    <source>
        <dbReference type="EMBL" id="ASC72104.1"/>
    </source>
</evidence>
<accession>A0A1Z3HP56</accession>
<gene>
    <name evidence="2" type="ORF">XM38_030580</name>
</gene>
<dbReference type="AlphaFoldDB" id="A0A1Z3HP56"/>
<dbReference type="GO" id="GO:0016757">
    <property type="term" value="F:glycosyltransferase activity"/>
    <property type="evidence" value="ECO:0007669"/>
    <property type="project" value="InterPro"/>
</dbReference>
<sequence length="406" mass="47331">MLASSKFNLFDTKSVKMSAYKVLGNFSNKLKPLIRPWYSQIFLRPAIDLFLSTTNVEKEYGKTHKKNFLEQETVATPEVRGMPPFDAPFKYLEKDTYTTHDIYSTVVEDVLYEPGNGIVLTQSRKILSESIYPRMDLITTAGAFLHKDFLIRKFTESPIKTIRGYSSIYQGLPNGYYHKIIDLVPRCSLLNHPDYTQLDEIKLLYAEPLAEVEKLMVPQLIPSNTTRVRLEPGRLYHLEKLILPTFLTQFGSGYLPSFYIQKLRDTFLPKRPSRRENRIYISRKKSAQRQKKRHIINEEELFLELEKFGFKNYCLEDHSLVDKIELFYDAEMVIGAYGGGLTHILFSDNVNVLELQVMAKMQTYYYYIAKALGHNFQFLCADRANNRENFSVNIDKIIEIVNQWQS</sequence>
<evidence type="ECO:0000313" key="3">
    <source>
        <dbReference type="Proteomes" id="UP000191901"/>
    </source>
</evidence>
<evidence type="ECO:0000259" key="1">
    <source>
        <dbReference type="Pfam" id="PF04577"/>
    </source>
</evidence>
<dbReference type="InterPro" id="IPR049625">
    <property type="entry name" value="Glyco_transf_61_cat"/>
</dbReference>
<feature type="domain" description="Glycosyltransferase 61 catalytic" evidence="1">
    <location>
        <begin position="176"/>
        <end position="348"/>
    </location>
</feature>
<reference evidence="2 3" key="1">
    <citation type="journal article" date="2016" name="Biochim. Biophys. Acta">
        <title>Characterization of red-shifted phycobilisomes isolated from the chlorophyll f-containing cyanobacterium Halomicronema hongdechloris.</title>
        <authorList>
            <person name="Li Y."/>
            <person name="Lin Y."/>
            <person name="Garvey C.J."/>
            <person name="Birch D."/>
            <person name="Corkery R.W."/>
            <person name="Loughlin P.C."/>
            <person name="Scheer H."/>
            <person name="Willows R.D."/>
            <person name="Chen M."/>
        </authorList>
    </citation>
    <scope>NUCLEOTIDE SEQUENCE [LARGE SCALE GENOMIC DNA]</scope>
    <source>
        <strain evidence="2 3">C2206</strain>
    </source>
</reference>
<organism evidence="2 3">
    <name type="scientific">Halomicronema hongdechloris C2206</name>
    <dbReference type="NCBI Taxonomy" id="1641165"/>
    <lineage>
        <taxon>Bacteria</taxon>
        <taxon>Bacillati</taxon>
        <taxon>Cyanobacteriota</taxon>
        <taxon>Cyanophyceae</taxon>
        <taxon>Nodosilineales</taxon>
        <taxon>Nodosilineaceae</taxon>
        <taxon>Halomicronema</taxon>
    </lineage>
</organism>
<dbReference type="STRING" id="1641165.XM38_10560"/>
<dbReference type="EMBL" id="CP021983">
    <property type="protein sequence ID" value="ASC72104.1"/>
    <property type="molecule type" value="Genomic_DNA"/>
</dbReference>